<comment type="caution">
    <text evidence="5">The sequence shown here is derived from an EMBL/GenBank/DDBJ whole genome shotgun (WGS) entry which is preliminary data.</text>
</comment>
<evidence type="ECO:0000259" key="4">
    <source>
        <dbReference type="Pfam" id="PF13525"/>
    </source>
</evidence>
<gene>
    <name evidence="5" type="primary">bamD</name>
    <name evidence="5" type="ORF">G3O08_18555</name>
</gene>
<dbReference type="PANTHER" id="PTHR37423:SF6">
    <property type="entry name" value="CELL DIVISION COORDINATOR CPOB"/>
    <property type="match status" value="1"/>
</dbReference>
<dbReference type="PANTHER" id="PTHR37423">
    <property type="entry name" value="SOLUBLE LYTIC MUREIN TRANSGLYCOSYLASE-RELATED"/>
    <property type="match status" value="1"/>
</dbReference>
<dbReference type="Gene3D" id="1.25.40.10">
    <property type="entry name" value="Tetratricopeptide repeat domain"/>
    <property type="match status" value="1"/>
</dbReference>
<dbReference type="Proteomes" id="UP000486602">
    <property type="component" value="Unassembled WGS sequence"/>
</dbReference>
<dbReference type="InterPro" id="IPR011990">
    <property type="entry name" value="TPR-like_helical_dom_sf"/>
</dbReference>
<dbReference type="InterPro" id="IPR017689">
    <property type="entry name" value="BamD"/>
</dbReference>
<dbReference type="NCBIfam" id="TIGR03302">
    <property type="entry name" value="OM_YfiO"/>
    <property type="match status" value="1"/>
</dbReference>
<accession>A0A7K3WV16</accession>
<keyword evidence="3" id="KW-0998">Cell outer membrane</keyword>
<evidence type="ECO:0000256" key="2">
    <source>
        <dbReference type="ARBA" id="ARBA00023136"/>
    </source>
</evidence>
<proteinExistence type="predicted"/>
<dbReference type="AlphaFoldDB" id="A0A7K3WV16"/>
<dbReference type="EMBL" id="JAAGVY010000056">
    <property type="protein sequence ID" value="NEN25497.1"/>
    <property type="molecule type" value="Genomic_DNA"/>
</dbReference>
<reference evidence="5 6" key="1">
    <citation type="submission" date="2020-02" db="EMBL/GenBank/DDBJ databases">
        <title>Out from the shadows clarifying the taxonomy of the family Cryomorphaceae and related taxa by utilizing the GTDB taxonomic framework.</title>
        <authorList>
            <person name="Bowman J.P."/>
        </authorList>
    </citation>
    <scope>NUCLEOTIDE SEQUENCE [LARGE SCALE GENOMIC DNA]</scope>
    <source>
        <strain evidence="5 6">QSSC 1-22</strain>
    </source>
</reference>
<keyword evidence="6" id="KW-1185">Reference proteome</keyword>
<sequence length="270" mass="32077">MRDIFENLRLTLIIFSLFILTGCSEYNKVLKSTDVEYKYTKAKEYFDEGEYSKALSLFDELGTLFRGSSRSEEVQFYIADSHYYLKDYYFANYYYKNFAKTYPASPRAETAQFKSAYSSYMNSPKSSLDQTETEQALIEFQLFLNRYPNTDLKDSTNTMIDELRMKLEKKSFDNAKLYYLTENYKSATVALKNLIRDFPDSPHREEIEFLIVKSSYLYAINSIESKKEERLNETIENYHKFVDSYQNSEYIEKAESYYADAIRELDKMKF</sequence>
<evidence type="ECO:0000256" key="3">
    <source>
        <dbReference type="ARBA" id="ARBA00023237"/>
    </source>
</evidence>
<feature type="domain" description="Outer membrane lipoprotein BamD-like" evidence="4">
    <location>
        <begin position="38"/>
        <end position="178"/>
    </location>
</feature>
<keyword evidence="1" id="KW-0732">Signal</keyword>
<dbReference type="InterPro" id="IPR039565">
    <property type="entry name" value="BamD-like"/>
</dbReference>
<protein>
    <submittedName>
        <fullName evidence="5">Outer membrane protein assembly factor BamD</fullName>
    </submittedName>
</protein>
<dbReference type="SUPFAM" id="SSF48452">
    <property type="entry name" value="TPR-like"/>
    <property type="match status" value="1"/>
</dbReference>
<evidence type="ECO:0000313" key="5">
    <source>
        <dbReference type="EMBL" id="NEN25497.1"/>
    </source>
</evidence>
<organism evidence="5 6">
    <name type="scientific">Cryomorpha ignava</name>
    <dbReference type="NCBI Taxonomy" id="101383"/>
    <lineage>
        <taxon>Bacteria</taxon>
        <taxon>Pseudomonadati</taxon>
        <taxon>Bacteroidota</taxon>
        <taxon>Flavobacteriia</taxon>
        <taxon>Flavobacteriales</taxon>
        <taxon>Cryomorphaceae</taxon>
        <taxon>Cryomorpha</taxon>
    </lineage>
</organism>
<dbReference type="PROSITE" id="PS51257">
    <property type="entry name" value="PROKAR_LIPOPROTEIN"/>
    <property type="match status" value="1"/>
</dbReference>
<evidence type="ECO:0000256" key="1">
    <source>
        <dbReference type="ARBA" id="ARBA00022729"/>
    </source>
</evidence>
<dbReference type="RefSeq" id="WP_163286952.1">
    <property type="nucleotide sequence ID" value="NZ_JAAGVY010000056.1"/>
</dbReference>
<dbReference type="Pfam" id="PF13525">
    <property type="entry name" value="YfiO"/>
    <property type="match status" value="1"/>
</dbReference>
<name>A0A7K3WV16_9FLAO</name>
<evidence type="ECO:0000313" key="6">
    <source>
        <dbReference type="Proteomes" id="UP000486602"/>
    </source>
</evidence>
<keyword evidence="2" id="KW-0472">Membrane</keyword>